<dbReference type="PROSITE" id="PS00107">
    <property type="entry name" value="PROTEIN_KINASE_ATP"/>
    <property type="match status" value="1"/>
</dbReference>
<feature type="binding site" evidence="7">
    <location>
        <position position="76"/>
    </location>
    <ligand>
        <name>ATP</name>
        <dbReference type="ChEBI" id="CHEBI:30616"/>
    </ligand>
</feature>
<dbReference type="SUPFAM" id="SSF56112">
    <property type="entry name" value="Protein kinase-like (PK-like)"/>
    <property type="match status" value="1"/>
</dbReference>
<evidence type="ECO:0000313" key="11">
    <source>
        <dbReference type="EMBL" id="CAK7933223.1"/>
    </source>
</evidence>
<evidence type="ECO:0000259" key="9">
    <source>
        <dbReference type="PROSITE" id="PS50011"/>
    </source>
</evidence>
<dbReference type="EMBL" id="CAKLBY020000193">
    <property type="protein sequence ID" value="CAK7933223.1"/>
    <property type="molecule type" value="Genomic_DNA"/>
</dbReference>
<protein>
    <recommendedName>
        <fullName evidence="13">AGC protein kinase</fullName>
    </recommendedName>
</protein>
<proteinExistence type="inferred from homology"/>
<gene>
    <name evidence="11" type="ORF">PM001_LOCUS18373</name>
</gene>
<keyword evidence="2" id="KW-0597">Phosphoprotein</keyword>
<accession>A0AAV1UIX2</accession>
<evidence type="ECO:0000256" key="8">
    <source>
        <dbReference type="RuleBase" id="RU000304"/>
    </source>
</evidence>
<dbReference type="Proteomes" id="UP001162060">
    <property type="component" value="Unassembled WGS sequence"/>
</dbReference>
<dbReference type="InterPro" id="IPR008271">
    <property type="entry name" value="Ser/Thr_kinase_AS"/>
</dbReference>
<comment type="similarity">
    <text evidence="8">Belongs to the protein kinase superfamily.</text>
</comment>
<dbReference type="InterPro" id="IPR011009">
    <property type="entry name" value="Kinase-like_dom_sf"/>
</dbReference>
<evidence type="ECO:0000259" key="10">
    <source>
        <dbReference type="PROSITE" id="PS51285"/>
    </source>
</evidence>
<evidence type="ECO:0000256" key="2">
    <source>
        <dbReference type="ARBA" id="ARBA00022553"/>
    </source>
</evidence>
<reference evidence="11" key="1">
    <citation type="submission" date="2024-01" db="EMBL/GenBank/DDBJ databases">
        <authorList>
            <person name="Webb A."/>
        </authorList>
    </citation>
    <scope>NUCLEOTIDE SEQUENCE</scope>
    <source>
        <strain evidence="11">Pm1</strain>
    </source>
</reference>
<dbReference type="InterPro" id="IPR045270">
    <property type="entry name" value="STKc_AGC"/>
</dbReference>
<evidence type="ECO:0000256" key="4">
    <source>
        <dbReference type="ARBA" id="ARBA00022741"/>
    </source>
</evidence>
<dbReference type="SMART" id="SM00133">
    <property type="entry name" value="S_TK_X"/>
    <property type="match status" value="1"/>
</dbReference>
<keyword evidence="5" id="KW-0418">Kinase</keyword>
<evidence type="ECO:0000256" key="5">
    <source>
        <dbReference type="ARBA" id="ARBA00022777"/>
    </source>
</evidence>
<dbReference type="PROSITE" id="PS50011">
    <property type="entry name" value="PROTEIN_KINASE_DOM"/>
    <property type="match status" value="1"/>
</dbReference>
<evidence type="ECO:0000313" key="12">
    <source>
        <dbReference type="Proteomes" id="UP001162060"/>
    </source>
</evidence>
<evidence type="ECO:0000256" key="6">
    <source>
        <dbReference type="ARBA" id="ARBA00022840"/>
    </source>
</evidence>
<keyword evidence="6 7" id="KW-0067">ATP-binding</keyword>
<dbReference type="Pfam" id="PF00433">
    <property type="entry name" value="Pkinase_C"/>
    <property type="match status" value="1"/>
</dbReference>
<keyword evidence="4 7" id="KW-0547">Nucleotide-binding</keyword>
<evidence type="ECO:0000256" key="1">
    <source>
        <dbReference type="ARBA" id="ARBA00022527"/>
    </source>
</evidence>
<dbReference type="FunFam" id="1.10.510.10:FF:000008">
    <property type="entry name" value="Non-specific serine/threonine protein kinase"/>
    <property type="match status" value="1"/>
</dbReference>
<dbReference type="Pfam" id="PF00069">
    <property type="entry name" value="Pkinase"/>
    <property type="match status" value="1"/>
</dbReference>
<dbReference type="FunFam" id="3.30.200.20:FF:000537">
    <property type="entry name" value="Non-specific serine/threonine protein kinase"/>
    <property type="match status" value="1"/>
</dbReference>
<name>A0AAV1UIX2_9STRA</name>
<keyword evidence="1 8" id="KW-0723">Serine/threonine-protein kinase</keyword>
<comment type="caution">
    <text evidence="11">The sequence shown here is derived from an EMBL/GenBank/DDBJ whole genome shotgun (WGS) entry which is preliminary data.</text>
</comment>
<evidence type="ECO:0000256" key="3">
    <source>
        <dbReference type="ARBA" id="ARBA00022679"/>
    </source>
</evidence>
<dbReference type="PANTHER" id="PTHR24351">
    <property type="entry name" value="RIBOSOMAL PROTEIN S6 KINASE"/>
    <property type="match status" value="1"/>
</dbReference>
<feature type="domain" description="Protein kinase" evidence="9">
    <location>
        <begin position="47"/>
        <end position="303"/>
    </location>
</feature>
<dbReference type="CDD" id="cd05123">
    <property type="entry name" value="STKc_AGC"/>
    <property type="match status" value="1"/>
</dbReference>
<evidence type="ECO:0000256" key="7">
    <source>
        <dbReference type="PROSITE-ProRule" id="PRU10141"/>
    </source>
</evidence>
<dbReference type="InterPro" id="IPR000719">
    <property type="entry name" value="Prot_kinase_dom"/>
</dbReference>
<dbReference type="InterPro" id="IPR017892">
    <property type="entry name" value="Pkinase_C"/>
</dbReference>
<sequence>MVCRNDQESMTTPKEAGVVSDSGSLAKELNALVQSTNFDDKICLEDFTLIRVIGKGSFGKVTLVRKKNNSKVFAMKILTKSHLLKRKQVEHTKTERRVLSVASHPFIVGLHYAFQTEAKLFFVLDYCPGGELFFHLSRMGKFDEEMARFYAAELVVALEHLHSLGVVYRDLKPENILLDEMGHIKLADFGLAKDEVTEIDSGATSLCGTPEYLAPEVLARKGHGTAVDWWGLGMVLYEMLTGLPPWYTRNRQELFARIREAPLEIPHYLSRDAASLIQSLLHREPEKRLGSRGAGDVKVHRFFRTVDWDSLLWAEPPFKPSDPQSKEEGDTSNFDKEFTELPVSGTPLSKSAGGSGLPKSMFTGFTYEAPTMSFGSNTSQSKVDVSSTPEAADKRVRVAREREHCTCCIKFNSVAVLRRTSGKEDLQQTVSEAVAASIEKTGEVAHVYK</sequence>
<organism evidence="11 12">
    <name type="scientific">Peronospora matthiolae</name>
    <dbReference type="NCBI Taxonomy" id="2874970"/>
    <lineage>
        <taxon>Eukaryota</taxon>
        <taxon>Sar</taxon>
        <taxon>Stramenopiles</taxon>
        <taxon>Oomycota</taxon>
        <taxon>Peronosporomycetes</taxon>
        <taxon>Peronosporales</taxon>
        <taxon>Peronosporaceae</taxon>
        <taxon>Peronospora</taxon>
    </lineage>
</organism>
<dbReference type="AlphaFoldDB" id="A0AAV1UIX2"/>
<dbReference type="SMART" id="SM00220">
    <property type="entry name" value="S_TKc"/>
    <property type="match status" value="1"/>
</dbReference>
<dbReference type="PROSITE" id="PS51285">
    <property type="entry name" value="AGC_KINASE_CTER"/>
    <property type="match status" value="1"/>
</dbReference>
<dbReference type="PROSITE" id="PS00108">
    <property type="entry name" value="PROTEIN_KINASE_ST"/>
    <property type="match status" value="1"/>
</dbReference>
<feature type="domain" description="AGC-kinase C-terminal" evidence="10">
    <location>
        <begin position="304"/>
        <end position="377"/>
    </location>
</feature>
<keyword evidence="3" id="KW-0808">Transferase</keyword>
<evidence type="ECO:0008006" key="13">
    <source>
        <dbReference type="Google" id="ProtNLM"/>
    </source>
</evidence>
<dbReference type="InterPro" id="IPR017441">
    <property type="entry name" value="Protein_kinase_ATP_BS"/>
</dbReference>
<dbReference type="GO" id="GO:0004674">
    <property type="term" value="F:protein serine/threonine kinase activity"/>
    <property type="evidence" value="ECO:0007669"/>
    <property type="project" value="UniProtKB-KW"/>
</dbReference>
<dbReference type="Gene3D" id="1.10.510.10">
    <property type="entry name" value="Transferase(Phosphotransferase) domain 1"/>
    <property type="match status" value="1"/>
</dbReference>
<dbReference type="InterPro" id="IPR000961">
    <property type="entry name" value="AGC-kinase_C"/>
</dbReference>
<dbReference type="Gene3D" id="3.30.200.20">
    <property type="entry name" value="Phosphorylase Kinase, domain 1"/>
    <property type="match status" value="1"/>
</dbReference>
<dbReference type="GO" id="GO:0005524">
    <property type="term" value="F:ATP binding"/>
    <property type="evidence" value="ECO:0007669"/>
    <property type="project" value="UniProtKB-UniRule"/>
</dbReference>